<name>W7JAD6_PLAFA</name>
<dbReference type="GO" id="GO:0016020">
    <property type="term" value="C:membrane"/>
    <property type="evidence" value="ECO:0007669"/>
    <property type="project" value="InterPro"/>
</dbReference>
<evidence type="ECO:0000259" key="4">
    <source>
        <dbReference type="Pfam" id="PF15445"/>
    </source>
</evidence>
<dbReference type="SUPFAM" id="SSF140924">
    <property type="entry name" value="Duffy binding domain-like"/>
    <property type="match status" value="6"/>
</dbReference>
<feature type="domain" description="Duffy-antigen binding" evidence="3">
    <location>
        <begin position="128"/>
        <end position="307"/>
    </location>
</feature>
<dbReference type="FunFam" id="1.20.58.830:FF:000006">
    <property type="entry name" value="Erythrocyte membrane protein 1, PfEMP1"/>
    <property type="match status" value="1"/>
</dbReference>
<gene>
    <name evidence="7" type="ORF">C923_03710</name>
</gene>
<feature type="compositionally biased region" description="Pro residues" evidence="1">
    <location>
        <begin position="804"/>
        <end position="823"/>
    </location>
</feature>
<dbReference type="InterPro" id="IPR054595">
    <property type="entry name" value="DBL_C"/>
</dbReference>
<dbReference type="InterPro" id="IPR008602">
    <property type="entry name" value="Duffy-antigen-binding"/>
</dbReference>
<dbReference type="InterPro" id="IPR041480">
    <property type="entry name" value="CIDR1_gamma"/>
</dbReference>
<evidence type="ECO:0000313" key="8">
    <source>
        <dbReference type="Proteomes" id="UP000030697"/>
    </source>
</evidence>
<feature type="domain" description="Cysteine-rich interdomain region 1 gamma" evidence="5">
    <location>
        <begin position="494"/>
        <end position="545"/>
    </location>
</feature>
<proteinExistence type="predicted"/>
<feature type="compositionally biased region" description="Basic and acidic residues" evidence="1">
    <location>
        <begin position="785"/>
        <end position="800"/>
    </location>
</feature>
<reference evidence="7 8" key="1">
    <citation type="submission" date="2013-02" db="EMBL/GenBank/DDBJ databases">
        <title>The Genome Sequence of Plasmodium falciparum UGT5.1.</title>
        <authorList>
            <consortium name="The Broad Institute Genome Sequencing Platform"/>
            <consortium name="The Broad Institute Genome Sequencing Center for Infectious Disease"/>
            <person name="Neafsey D."/>
            <person name="Cheeseman I."/>
            <person name="Volkman S."/>
            <person name="Adams J."/>
            <person name="Walker B."/>
            <person name="Young S.K."/>
            <person name="Zeng Q."/>
            <person name="Gargeya S."/>
            <person name="Fitzgerald M."/>
            <person name="Haas B."/>
            <person name="Abouelleil A."/>
            <person name="Alvarado L."/>
            <person name="Arachchi H.M."/>
            <person name="Berlin A.M."/>
            <person name="Chapman S.B."/>
            <person name="Dewar J."/>
            <person name="Goldberg J."/>
            <person name="Griggs A."/>
            <person name="Gujja S."/>
            <person name="Hansen M."/>
            <person name="Howarth C."/>
            <person name="Imamovic A."/>
            <person name="Larimer J."/>
            <person name="McCowan C."/>
            <person name="Murphy C."/>
            <person name="Neiman D."/>
            <person name="Pearson M."/>
            <person name="Priest M."/>
            <person name="Roberts A."/>
            <person name="Saif S."/>
            <person name="Shea T."/>
            <person name="Sisk P."/>
            <person name="Sykes S."/>
            <person name="Wortman J."/>
            <person name="Nusbaum C."/>
            <person name="Birren B."/>
        </authorList>
    </citation>
    <scope>NUCLEOTIDE SEQUENCE [LARGE SCALE GENOMIC DNA]</scope>
    <source>
        <strain evidence="7 8">UGT5.1</strain>
    </source>
</reference>
<dbReference type="Proteomes" id="UP000030697">
    <property type="component" value="Unassembled WGS sequence"/>
</dbReference>
<dbReference type="InterPro" id="IPR029211">
    <property type="entry name" value="PfEMP1_ATS"/>
</dbReference>
<evidence type="ECO:0000313" key="7">
    <source>
        <dbReference type="EMBL" id="EWC75620.1"/>
    </source>
</evidence>
<dbReference type="InterPro" id="IPR042202">
    <property type="entry name" value="Duffy-ag-bd_sf"/>
</dbReference>
<feature type="region of interest" description="Disordered" evidence="1">
    <location>
        <begin position="1897"/>
        <end position="1922"/>
    </location>
</feature>
<feature type="domain" description="Duffy-antigen binding" evidence="3">
    <location>
        <begin position="1991"/>
        <end position="2169"/>
    </location>
</feature>
<dbReference type="OrthoDB" id="379146at2759"/>
<feature type="region of interest" description="Disordered" evidence="1">
    <location>
        <begin position="1835"/>
        <end position="1863"/>
    </location>
</feature>
<feature type="compositionally biased region" description="Basic and acidic residues" evidence="1">
    <location>
        <begin position="2309"/>
        <end position="2341"/>
    </location>
</feature>
<protein>
    <recommendedName>
        <fullName evidence="9">Erythrocyte membrane protein 1</fullName>
    </recommendedName>
</protein>
<feature type="compositionally biased region" description="Acidic residues" evidence="1">
    <location>
        <begin position="761"/>
        <end position="784"/>
    </location>
</feature>
<dbReference type="FunFam" id="1.20.58.1930:FF:000001">
    <property type="entry name" value="Erythrocyte membrane protein 1, PfEMP1"/>
    <property type="match status" value="1"/>
</dbReference>
<dbReference type="Pfam" id="PF05424">
    <property type="entry name" value="Duffy_binding"/>
    <property type="match status" value="4"/>
</dbReference>
<dbReference type="InterPro" id="IPR004258">
    <property type="entry name" value="DBL"/>
</dbReference>
<feature type="domain" description="Duffy-binding-like" evidence="2">
    <location>
        <begin position="561"/>
        <end position="705"/>
    </location>
</feature>
<evidence type="ECO:0000259" key="5">
    <source>
        <dbReference type="Pfam" id="PF18562"/>
    </source>
</evidence>
<evidence type="ECO:0008006" key="9">
    <source>
        <dbReference type="Google" id="ProtNLM"/>
    </source>
</evidence>
<dbReference type="Pfam" id="PF18562">
    <property type="entry name" value="CIDR1_gamma"/>
    <property type="match status" value="2"/>
</dbReference>
<feature type="domain" description="Plasmodium falciparum erythrocyte membrane protein 1 acidic terminal segment" evidence="4">
    <location>
        <begin position="2498"/>
        <end position="2931"/>
    </location>
</feature>
<evidence type="ECO:0000259" key="3">
    <source>
        <dbReference type="Pfam" id="PF05424"/>
    </source>
</evidence>
<dbReference type="FunFam" id="1.10.1900.40:FF:000001">
    <property type="entry name" value="Erythrocyte membrane protein 1"/>
    <property type="match status" value="1"/>
</dbReference>
<feature type="compositionally biased region" description="Acidic residues" evidence="1">
    <location>
        <begin position="2400"/>
        <end position="2460"/>
    </location>
</feature>
<evidence type="ECO:0000259" key="6">
    <source>
        <dbReference type="Pfam" id="PF22672"/>
    </source>
</evidence>
<dbReference type="Gene3D" id="1.20.58.830">
    <property type="match status" value="4"/>
</dbReference>
<feature type="domain" description="Duffy-binding-like" evidence="6">
    <location>
        <begin position="1448"/>
        <end position="1584"/>
    </location>
</feature>
<dbReference type="Gene3D" id="1.10.1900.40">
    <property type="entry name" value="Acidic terminal segments, variant surface antigen of PfEMP1"/>
    <property type="match status" value="2"/>
</dbReference>
<evidence type="ECO:0000256" key="1">
    <source>
        <dbReference type="SAM" id="MobiDB-lite"/>
    </source>
</evidence>
<feature type="domain" description="Duffy-antigen binding" evidence="3">
    <location>
        <begin position="1225"/>
        <end position="1405"/>
    </location>
</feature>
<dbReference type="InterPro" id="IPR044932">
    <property type="entry name" value="PfEMP1_ATS_sf"/>
</dbReference>
<feature type="compositionally biased region" description="Basic residues" evidence="1">
    <location>
        <begin position="714"/>
        <end position="740"/>
    </location>
</feature>
<dbReference type="Pfam" id="PF22672">
    <property type="entry name" value="DBL_C"/>
    <property type="match status" value="2"/>
</dbReference>
<dbReference type="Pfam" id="PF15445">
    <property type="entry name" value="ATS"/>
    <property type="match status" value="1"/>
</dbReference>
<sequence length="2931" mass="338310">MGHSYSHTTLTSDITNESEKSARNVLDVLAQNIRIESERNAEKHGYSLKGELWKAEFRGAHTQTVGVKKYRYSNPCYLDRKWNTNLLHDRVNDRDPCDGREKKRFSENEMFQCGSKIRDYKNENTGTLCAPPRRQHMCDKNLEALTVANTKNSNDLLGNILVTAKYEGDYIVNNHPNRGSSEVCIGLARSFADIGDIVRGKDMFKPNDKVENALREVFNNIYGQLENNAKAYYSDKDKSGNYYKLREDWWTANRDQVWKAITCSAPGDINYFRKISDGFSTFSSHGKCGHNEGAPPTNLDYVPQFLRWFEEWAEEFCRIRKDKLKKVKEVCRGEHDDKYCDGNGYDCTKTDLSRNSIFVDLDCPRCEEECTSYNEWIEKKIEEFSKQKKKYDKEIGKSSTFSNNDYDTRFYERLGKGYPSVNSFLEPLREGLNCSMDTVDGKIDYKKLELTFSPSSFCKTCPLYGVKCNNSTRKCTVNSNDKNTREIINDKNATHIDVEMIYHRGKNIKEDQKKLFQTSCLFRTIRNENWRCNVYNTLDVCRLNNFKEKIDPDEKIRFNVLIDRWLKDFVKGYYISKQKIEPCTRKENEHLCIISCKEKCTCVENWIKKKENEWEIITQYSNKKKHADSLNIVHKVRSYFDQIKSYVNKYIDDYDVLKKQGENEDCMDSDDCTSENKKNKNDFVIILLNRLKEKIKTCKTQHKENKNNNSCKTLRPHPPRRRHHHRRRRGLRSVRFRRPPPRQSLARSETGTDVPPAGPPDPEEHDEDEDDEDDENEVQEDEAKEQEVKDTEEEKAKETTQELPGPPATTPGVKPAPRPPQPAAPTQSACEIVDGILYTNCATDYIEGCRPKKDYKPWNCDKIKRGEEGACMPPRRQKLCVINLETFTGETTVDLREAFIKCAAIETHFLWKYYKEKNNVKYDKILESGYIPEDFKRMMYYTFGDYRDLCLDKNIGNDVDKVKKNINKVFNNSAKLGSQKIERETWWKAYGPHIWHGMLCALEKCWGKDTIKNNSKYEYNNVKFSDDKNAPTLEEFAKRPQFLRWFTEWSDEFCAQREEKEKMVERDCNRNYEGCANTKDNGNGNCVNACNKYKEYISGKQTQYEKQAKKFDIDKSQNKPGYEDYSEKQASEYLKEKCIKSSCNCMKKVTEISNYWTNPHKTYDTENLGIKCDCPPPPCEIVDAILGDKSSMGYREGCRKKYMTTRSGMGWLCNDKEGEKGKEDGLCIPPRRKRLYVKDLQDLTEEKSPLDLRDAFIKCAAVETFFAWHEYKMEKKTPEKQNGLVLPKLLGLKPQQKYPQQELESGEIPEEFKRQMFYSLGDYRDIIWGQDMVKGKDTKDISQKVTRILSGSKPTVSGKNGVEQRKQWWEKYGPEIWDGMICALSYDTEKKIKKENVYKQLTSNKKDKYDYKNVTFEGGINSDKKETAITTNLDDFVKRPQLFRWLEEWAHEFCTKRTHKLAQIKEDCRGDSDQNYCDGDGFDCKEIGPKEDETFSTFNCPSCAKSCKSYKNWINKKKKEFIKQEQKYQNKSKISDEQFYATLKQKYTKATDFLASLKGPCFNNNNEDSKINFKDTIKTFEHAKNCDPCPVFGVECKEYDCTDAKKKKYNGKTFITSEDIEKIKVHIEKGEMLVSDKGESVFPKELEDCTDTGIFKGITENKWSCVDLCESDVCVLKRSDEKKSDEENIQIRALFKRWIDNFLKDYNKINDKISQCMNNSDVSTCINGCEKKCNCVEKWIEKKTAEWIKIRNRYTKRYKGNDSEAYTVKRFLEGGPFDSDVQKAIKPFEKLINFEDSSECNDTTTSEKKESQKKDVVQCLLDKLQKNINDYKAKHKEETQETCPAQPAHTQTDNDTPDTDVSPDTFPPPFCNVPANPCGKPDATNVVNVEEVAKEIQQQRHKDMLDRSGKNSESKVKDSTVESVLRADASKGQYNGRNSGSELAKGNICNINGQYSNARSNKSNNPCDGKGDRLKIETQWKDAGENGTQIGVYLPPRRRHICTSNLEYLLHGRGGRFGQVPDDKASDSFLGDVLVAAKKEAEDIKSRLNNNGNSSSICRAMKYSFADIGDIIRGKDLWDHNDFKNLQNDLVTIFGKIDDELKSKLNDKYTGDEANRSYTQLRADWWEANRDQVWKAMQCPTSPSSPPRGNNTICSDTTPYDDYVPQRLRWMIEWAEWYCKYQSKAYSELRKGCEDCRSKVTDEGKGSICENVEKCKGCREKCQDYEKKIEPWKQQWEKIKEKYDKLYKKAESADKGDTTNDTTEENEVVQFLNKLQKQNSGNNIYSTAAGYVHQELPNMDCQKQTQFCEKKNGEPPTSEKDKGYAFREKPHDHDDKCDCTDKTAPQSKKPEVPPRLAPPPQAAQQPPTKPAEEGGAGRSLPPAAAGPSQPPRDPKKGDSEEQDDEDDDDDDDDEEDDSEEETEDGKGEEEEDEEEEDEVESDEDSEGEVEESEEETEEAEDTGRGEESPQPAAPAAPQPPTPQLLDDPLLKTALMSSTILWMVGIGFAALTYFLLKKKPKSPVDLIRVLDIHKGDYGMPTLKSKNRYIPYRSGPYKGKTYIYMEGDSSGDDDKYAFMSDTTDITSSESEYEEMDINDIYVPGSPKYKTLIEVVLEPSKRDTPSSDTPMNKFTHDEWNQLKQDFISGILENEQKDLPKNNISGNTPMNTQPNTLYFNKPEEKPFITSIHDRNLYSGEEYSYNIHMSTNSMDDIPISGTKDTYSGIDLINDSLNSNNVDIYDEVLKRKENELFGTNYKKNTSNNSVAKLTNSDPIMNQLDLLHKWLDRHRDMCEKWNNKEDILNKLNEEWDKDNDGINVPSDNRSLNTDVSIQIDIDENKGKKEFSNMDTNVDTPTMDNILDDLETCNEPFYDIYEDDIYYDVNDENPSVDDISMDHNRVDVPKKVHVEMKILNNTSTGSLEPEFPISDVWNI</sequence>
<feature type="compositionally biased region" description="Basic and acidic residues" evidence="1">
    <location>
        <begin position="1897"/>
        <end position="1920"/>
    </location>
</feature>
<dbReference type="Gene3D" id="1.20.58.1930">
    <property type="match status" value="2"/>
</dbReference>
<dbReference type="Gene3D" id="1.20.1310.20">
    <property type="entry name" value="Duffy-antigen binding domain"/>
    <property type="match status" value="4"/>
</dbReference>
<feature type="domain" description="Duffy-binding-like" evidence="6">
    <location>
        <begin position="311"/>
        <end position="455"/>
    </location>
</feature>
<feature type="domain" description="Duffy-binding-like" evidence="2">
    <location>
        <begin position="1694"/>
        <end position="1838"/>
    </location>
</feature>
<feature type="region of interest" description="Disordered" evidence="1">
    <location>
        <begin position="2309"/>
        <end position="2485"/>
    </location>
</feature>
<dbReference type="GO" id="GO:0046789">
    <property type="term" value="F:host cell surface receptor binding"/>
    <property type="evidence" value="ECO:0007669"/>
    <property type="project" value="InterPro"/>
</dbReference>
<feature type="compositionally biased region" description="Pro residues" evidence="1">
    <location>
        <begin position="2471"/>
        <end position="2482"/>
    </location>
</feature>
<feature type="domain" description="Cysteine-rich interdomain region 1 gamma" evidence="5">
    <location>
        <begin position="1631"/>
        <end position="1677"/>
    </location>
</feature>
<accession>W7JAD6</accession>
<feature type="domain" description="Duffy-antigen binding" evidence="3">
    <location>
        <begin position="869"/>
        <end position="1033"/>
    </location>
</feature>
<feature type="region of interest" description="Disordered" evidence="1">
    <location>
        <begin position="699"/>
        <end position="827"/>
    </location>
</feature>
<dbReference type="EMBL" id="KE124633">
    <property type="protein sequence ID" value="EWC75620.1"/>
    <property type="molecule type" value="Genomic_DNA"/>
</dbReference>
<organism evidence="7 8">
    <name type="scientific">Plasmodium falciparum UGT5.1</name>
    <dbReference type="NCBI Taxonomy" id="1237627"/>
    <lineage>
        <taxon>Eukaryota</taxon>
        <taxon>Sar</taxon>
        <taxon>Alveolata</taxon>
        <taxon>Apicomplexa</taxon>
        <taxon>Aconoidasida</taxon>
        <taxon>Haemosporida</taxon>
        <taxon>Plasmodiidae</taxon>
        <taxon>Plasmodium</taxon>
        <taxon>Plasmodium (Laverania)</taxon>
    </lineage>
</organism>
<dbReference type="Pfam" id="PF03011">
    <property type="entry name" value="PFEMP"/>
    <property type="match status" value="2"/>
</dbReference>
<dbReference type="FunFam" id="1.20.58.830:FF:000021">
    <property type="entry name" value="Erythrocyte membrane protein 1, PfEMP1"/>
    <property type="match status" value="1"/>
</dbReference>
<evidence type="ECO:0000259" key="2">
    <source>
        <dbReference type="Pfam" id="PF03011"/>
    </source>
</evidence>